<dbReference type="OrthoDB" id="9895617at2759"/>
<dbReference type="CDD" id="cd00161">
    <property type="entry name" value="beta-trefoil_Ricin-like"/>
    <property type="match status" value="1"/>
</dbReference>
<gene>
    <name evidence="1" type="ORF">BT96DRAFT_806790</name>
</gene>
<name>A0A6A4IIT0_9AGAR</name>
<protein>
    <submittedName>
        <fullName evidence="1">Uncharacterized protein</fullName>
    </submittedName>
</protein>
<keyword evidence="2" id="KW-1185">Reference proteome</keyword>
<sequence length="261" mass="28998">MSESQATGFPPGYFIIRSVATGRVFDVAGNFSDDGTDIILWPEKETSIVDPRRNPEANNQVFFIDTSGALCSRGSGHCIDVEDSRLTLRHRRPISLPFPNSYSHPLPTFTYSPKTSEIHVNFLCDPSYPPPSDAASVAWKHRSYVLTSIPLRKPKTFIDDASQFITSNLSTPLVSFFGTSADTNATPEEVASVGIDLAEDEVLEEDRGDEAEVDDSPDPKREVCVIISNEQRKGDLVEKAKRRRQWDIIPLRTVNKRTAGI</sequence>
<evidence type="ECO:0000313" key="2">
    <source>
        <dbReference type="Proteomes" id="UP000799118"/>
    </source>
</evidence>
<dbReference type="SUPFAM" id="SSF50370">
    <property type="entry name" value="Ricin B-like lectins"/>
    <property type="match status" value="1"/>
</dbReference>
<dbReference type="Gene3D" id="2.80.10.50">
    <property type="match status" value="1"/>
</dbReference>
<reference evidence="1" key="1">
    <citation type="journal article" date="2019" name="Environ. Microbiol.">
        <title>Fungal ecological strategies reflected in gene transcription - a case study of two litter decomposers.</title>
        <authorList>
            <person name="Barbi F."/>
            <person name="Kohler A."/>
            <person name="Barry K."/>
            <person name="Baskaran P."/>
            <person name="Daum C."/>
            <person name="Fauchery L."/>
            <person name="Ihrmark K."/>
            <person name="Kuo A."/>
            <person name="LaButti K."/>
            <person name="Lipzen A."/>
            <person name="Morin E."/>
            <person name="Grigoriev I.V."/>
            <person name="Henrissat B."/>
            <person name="Lindahl B."/>
            <person name="Martin F."/>
        </authorList>
    </citation>
    <scope>NUCLEOTIDE SEQUENCE</scope>
    <source>
        <strain evidence="1">JB14</strain>
    </source>
</reference>
<organism evidence="1 2">
    <name type="scientific">Gymnopus androsaceus JB14</name>
    <dbReference type="NCBI Taxonomy" id="1447944"/>
    <lineage>
        <taxon>Eukaryota</taxon>
        <taxon>Fungi</taxon>
        <taxon>Dikarya</taxon>
        <taxon>Basidiomycota</taxon>
        <taxon>Agaricomycotina</taxon>
        <taxon>Agaricomycetes</taxon>
        <taxon>Agaricomycetidae</taxon>
        <taxon>Agaricales</taxon>
        <taxon>Marasmiineae</taxon>
        <taxon>Omphalotaceae</taxon>
        <taxon>Gymnopus</taxon>
    </lineage>
</organism>
<dbReference type="Proteomes" id="UP000799118">
    <property type="component" value="Unassembled WGS sequence"/>
</dbReference>
<accession>A0A6A4IIT0</accession>
<dbReference type="InterPro" id="IPR035992">
    <property type="entry name" value="Ricin_B-like_lectins"/>
</dbReference>
<evidence type="ECO:0000313" key="1">
    <source>
        <dbReference type="EMBL" id="KAE9409138.1"/>
    </source>
</evidence>
<dbReference type="AlphaFoldDB" id="A0A6A4IIT0"/>
<proteinExistence type="predicted"/>
<dbReference type="EMBL" id="ML769388">
    <property type="protein sequence ID" value="KAE9409138.1"/>
    <property type="molecule type" value="Genomic_DNA"/>
</dbReference>